<sequence length="1159" mass="127264">MKFLLRHIQANISALLLSLIFLAYALPATGATQFEFADNSRLSSGTWYKIGVRASGVYCLTNDQIRQMGFSDPSKVKIYGYGGEQLHEKLSPEFVIDDLPQSPSELTGQGVVFYARGPVAWSQATDNAAASHRINAFSDVAYYFVTENDEVRNTPVKDTSTPPGSSATATTYFRDNLLHHLEQESASYSGHVYFGESLKGNDGVTVHFDLPGIVKESAGNKVLMRVSAFHHSTVSAYQTKFEVKTDSDDFTGGTFSARQSSTESHVYGVMGTGQFSSSPTFGAESLNVTVTCDQSSNIDKANLHYIEVSYLRYLKLEGNTLNFTLQSPDAVLAAADESVRVWDVSDPRSYTRLNAQADGDRIRWYYPTGHAWRRYVAWRTADGLPRPEIIGYTANQNLHALATPDMVIFTLPQWYSEACDLAAYRKQKQGLDVVVTNLDEVYNEFSSGTPDIQAMRRLLKMFYDRDDNKLKYALIMGRPTWDYRRKTQNSSLGECAYPAMPAWSDTLGLVEFNQSLHTDDVFGMLQDGSTTMRQTGTSAMCIAVGRLPVTTREMAAETVKKIIDYETGLNTHSAWRGNIMYITDLSRNTIDFQEDAEAASKALAWTSPSDPQNPGVGNALLTTKAYLDFYKLENGMAAKALQVVKNKLQEGTAWMIYIGHSSQTVWGGSGIMPTSYVQSMSLRRKPIVVSASCHYSQIDGPNLSGAEMMWRNTQGPVSVIATTRSAAIYHNGEFVKYLSSNIGRSHASGRAMTVGEVFQKTKNDFNNCFEAKVYILIGDPAMIQSIPSYAVDLAALTDVTDGNDIAIGGAQEPPYLEGGSHIRLEGSITTTSGESLNDFNGEIEVTLYDSKTDMTTLAQDANVSVTKTYEVQGPVLSKARAAVRDGRWELDMLVPIDIANNNRSGLISMYAVDAQGERDALGGFSDFTISGFKPETSDDVPPVIDTMYLNRADFTDGTTVDANPTLYAHTYDNLAINLGSGGVGHTMTLTLDGYRVLSDLTDYFRPDFASTSGGSLAYPLSGLSGGGHTATLTVYDNTGNSTDRTIEFWVDDTAAPDLIDVYALTSASSETLFYVTHDRPDKDLDVEIEVFDLGGRRVWVTSKQVYSDGNMTEPISWDMTTNAGSRIAAGIYVYRASISMPDGDKYTSESRKLAVRGRE</sequence>
<dbReference type="Gene3D" id="3.40.50.10390">
    <property type="entry name" value="Gingipain r, domain 1"/>
    <property type="match status" value="1"/>
</dbReference>
<evidence type="ECO:0000259" key="2">
    <source>
        <dbReference type="Pfam" id="PF01364"/>
    </source>
</evidence>
<protein>
    <submittedName>
        <fullName evidence="3">Type IX secretion system sortase PorU</fullName>
    </submittedName>
</protein>
<evidence type="ECO:0000313" key="3">
    <source>
        <dbReference type="EMBL" id="HJE38803.1"/>
    </source>
</evidence>
<dbReference type="InterPro" id="IPR001769">
    <property type="entry name" value="Gingipain"/>
</dbReference>
<dbReference type="InterPro" id="IPR029030">
    <property type="entry name" value="Caspase-like_dom_sf"/>
</dbReference>
<comment type="caution">
    <text evidence="3">The sequence shown here is derived from an EMBL/GenBank/DDBJ whole genome shotgun (WGS) entry which is preliminary data.</text>
</comment>
<proteinExistence type="predicted"/>
<gene>
    <name evidence="3" type="primary">porU</name>
    <name evidence="3" type="ORF">K8V47_03445</name>
</gene>
<dbReference type="InterPro" id="IPR029031">
    <property type="entry name" value="Gingipain_N_sf"/>
</dbReference>
<dbReference type="EMBL" id="DYXT01000020">
    <property type="protein sequence ID" value="HJE38803.1"/>
    <property type="molecule type" value="Genomic_DNA"/>
</dbReference>
<dbReference type="GO" id="GO:0008234">
    <property type="term" value="F:cysteine-type peptidase activity"/>
    <property type="evidence" value="ECO:0007669"/>
    <property type="project" value="InterPro"/>
</dbReference>
<reference evidence="3" key="1">
    <citation type="journal article" date="2021" name="PeerJ">
        <title>Extensive microbial diversity within the chicken gut microbiome revealed by metagenomics and culture.</title>
        <authorList>
            <person name="Gilroy R."/>
            <person name="Ravi A."/>
            <person name="Getino M."/>
            <person name="Pursley I."/>
            <person name="Horton D.L."/>
            <person name="Alikhan N.F."/>
            <person name="Baker D."/>
            <person name="Gharbi K."/>
            <person name="Hall N."/>
            <person name="Watson M."/>
            <person name="Adriaenssens E.M."/>
            <person name="Foster-Nyarko E."/>
            <person name="Jarju S."/>
            <person name="Secka A."/>
            <person name="Antonio M."/>
            <person name="Oren A."/>
            <person name="Chaudhuri R.R."/>
            <person name="La Ragione R."/>
            <person name="Hildebrand F."/>
            <person name="Pallen M.J."/>
        </authorList>
    </citation>
    <scope>NUCLEOTIDE SEQUENCE</scope>
    <source>
        <strain evidence="3">4100</strain>
    </source>
</reference>
<organism evidence="3 4">
    <name type="scientific">Candidatus Amulumruptor caecigallinarius</name>
    <dbReference type="NCBI Taxonomy" id="2109911"/>
    <lineage>
        <taxon>Bacteria</taxon>
        <taxon>Pseudomonadati</taxon>
        <taxon>Bacteroidota</taxon>
        <taxon>Bacteroidia</taxon>
        <taxon>Bacteroidales</taxon>
        <taxon>Muribaculaceae</taxon>
        <taxon>Candidatus Amulumruptor</taxon>
    </lineage>
</organism>
<dbReference type="Gene3D" id="2.60.40.4070">
    <property type="match status" value="1"/>
</dbReference>
<dbReference type="Proteomes" id="UP000711407">
    <property type="component" value="Unassembled WGS sequence"/>
</dbReference>
<dbReference type="Pfam" id="PF01364">
    <property type="entry name" value="Peptidase_C25"/>
    <property type="match status" value="1"/>
</dbReference>
<name>A0A921JHZ2_9BACT</name>
<feature type="domain" description="Gingipain" evidence="2">
    <location>
        <begin position="406"/>
        <end position="782"/>
    </location>
</feature>
<dbReference type="AlphaFoldDB" id="A0A921JHZ2"/>
<dbReference type="GO" id="GO:0006508">
    <property type="term" value="P:proteolysis"/>
    <property type="evidence" value="ECO:0007669"/>
    <property type="project" value="InterPro"/>
</dbReference>
<dbReference type="SUPFAM" id="SSF52129">
    <property type="entry name" value="Caspase-like"/>
    <property type="match status" value="1"/>
</dbReference>
<keyword evidence="1" id="KW-0732">Signal</keyword>
<evidence type="ECO:0000313" key="4">
    <source>
        <dbReference type="Proteomes" id="UP000711407"/>
    </source>
</evidence>
<dbReference type="CDD" id="cd02258">
    <property type="entry name" value="Peptidase_C25_N"/>
    <property type="match status" value="1"/>
</dbReference>
<accession>A0A921JHZ2</accession>
<dbReference type="Gene3D" id="3.40.50.1460">
    <property type="match status" value="1"/>
</dbReference>
<evidence type="ECO:0000256" key="1">
    <source>
        <dbReference type="ARBA" id="ARBA00022729"/>
    </source>
</evidence>
<dbReference type="NCBIfam" id="NF033707">
    <property type="entry name" value="T9SS_sortase"/>
    <property type="match status" value="1"/>
</dbReference>
<reference evidence="3" key="2">
    <citation type="submission" date="2021-09" db="EMBL/GenBank/DDBJ databases">
        <authorList>
            <person name="Gilroy R."/>
        </authorList>
    </citation>
    <scope>NUCLEOTIDE SEQUENCE</scope>
    <source>
        <strain evidence="3">4100</strain>
    </source>
</reference>